<comment type="subcellular location">
    <subcellularLocation>
        <location evidence="2 18">Mitochondrion inner membrane</location>
        <topology evidence="2 18">Multi-pass membrane protein</topology>
    </subcellularLocation>
</comment>
<evidence type="ECO:0000256" key="17">
    <source>
        <dbReference type="ARBA" id="ARBA00049551"/>
    </source>
</evidence>
<evidence type="ECO:0000256" key="16">
    <source>
        <dbReference type="ARBA" id="ARBA00023136"/>
    </source>
</evidence>
<dbReference type="GO" id="GO:0006120">
    <property type="term" value="P:mitochondrial electron transport, NADH to ubiquinone"/>
    <property type="evidence" value="ECO:0007669"/>
    <property type="project" value="InterPro"/>
</dbReference>
<feature type="transmembrane region" description="Helical" evidence="18">
    <location>
        <begin position="12"/>
        <end position="38"/>
    </location>
</feature>
<comment type="catalytic activity">
    <reaction evidence="17 18">
        <text>a ubiquinone + NADH + 5 H(+)(in) = a ubiquinol + NAD(+) + 4 H(+)(out)</text>
        <dbReference type="Rhea" id="RHEA:29091"/>
        <dbReference type="Rhea" id="RHEA-COMP:9565"/>
        <dbReference type="Rhea" id="RHEA-COMP:9566"/>
        <dbReference type="ChEBI" id="CHEBI:15378"/>
        <dbReference type="ChEBI" id="CHEBI:16389"/>
        <dbReference type="ChEBI" id="CHEBI:17976"/>
        <dbReference type="ChEBI" id="CHEBI:57540"/>
        <dbReference type="ChEBI" id="CHEBI:57945"/>
        <dbReference type="EC" id="7.1.1.2"/>
    </reaction>
</comment>
<dbReference type="PRINTS" id="PR01436">
    <property type="entry name" value="NADHDHGNASE2"/>
</dbReference>
<reference evidence="20" key="1">
    <citation type="journal article" date="2021" name="Mol. Phylogenet. Evol.">
        <title>Habitat preference and diversification rates in a speciose lineage of diving beetles.</title>
        <authorList>
            <person name="Villastrigo A."/>
            <person name="Abellan P."/>
            <person name="Ribera I."/>
        </authorList>
    </citation>
    <scope>NUCLEOTIDE SEQUENCE</scope>
</reference>
<feature type="transmembrane region" description="Helical" evidence="18">
    <location>
        <begin position="59"/>
        <end position="79"/>
    </location>
</feature>
<feature type="transmembrane region" description="Helical" evidence="18">
    <location>
        <begin position="271"/>
        <end position="294"/>
    </location>
</feature>
<feature type="transmembrane region" description="Helical" evidence="18">
    <location>
        <begin position="151"/>
        <end position="169"/>
    </location>
</feature>
<evidence type="ECO:0000256" key="12">
    <source>
        <dbReference type="ARBA" id="ARBA00022989"/>
    </source>
</evidence>
<dbReference type="InterPro" id="IPR003917">
    <property type="entry name" value="NADH_UbQ_OxRdtase_chain2"/>
</dbReference>
<evidence type="ECO:0000256" key="13">
    <source>
        <dbReference type="ARBA" id="ARBA00023027"/>
    </source>
</evidence>
<keyword evidence="14 18" id="KW-0830">Ubiquinone</keyword>
<feature type="transmembrane region" description="Helical" evidence="18">
    <location>
        <begin position="94"/>
        <end position="115"/>
    </location>
</feature>
<feature type="domain" description="NADH:quinone oxidoreductase/Mrp antiporter transmembrane" evidence="19">
    <location>
        <begin position="25"/>
        <end position="285"/>
    </location>
</feature>
<protein>
    <recommendedName>
        <fullName evidence="5 18">NADH-ubiquinone oxidoreductase chain 2</fullName>
        <ecNumber evidence="4 18">7.1.1.2</ecNumber>
    </recommendedName>
</protein>
<dbReference type="Pfam" id="PF00361">
    <property type="entry name" value="Proton_antipo_M"/>
    <property type="match status" value="1"/>
</dbReference>
<accession>A0A894K8N5</accession>
<evidence type="ECO:0000256" key="11">
    <source>
        <dbReference type="ARBA" id="ARBA00022982"/>
    </source>
</evidence>
<feature type="transmembrane region" description="Helical" evidence="18">
    <location>
        <begin position="127"/>
        <end position="145"/>
    </location>
</feature>
<dbReference type="PANTHER" id="PTHR46552">
    <property type="entry name" value="NADH-UBIQUINONE OXIDOREDUCTASE CHAIN 2"/>
    <property type="match status" value="1"/>
</dbReference>
<keyword evidence="6" id="KW-0813">Transport</keyword>
<comment type="function">
    <text evidence="1">Core subunit of the mitochondrial membrane respiratory chain NADH dehydrogenase (Complex I) that is believed to belong to the minimal assembly required for catalysis. Complex I functions in the transfer of electrons from NADH to the respiratory chain. The immediate electron acceptor for the enzyme is believed to be ubiquinone.</text>
</comment>
<evidence type="ECO:0000256" key="18">
    <source>
        <dbReference type="RuleBase" id="RU003403"/>
    </source>
</evidence>
<evidence type="ECO:0000256" key="10">
    <source>
        <dbReference type="ARBA" id="ARBA00022967"/>
    </source>
</evidence>
<keyword evidence="7 18" id="KW-0679">Respiratory chain</keyword>
<geneLocation type="mitochondrion" evidence="20"/>
<dbReference type="InterPro" id="IPR050175">
    <property type="entry name" value="Complex_I_Subunit_2"/>
</dbReference>
<evidence type="ECO:0000256" key="1">
    <source>
        <dbReference type="ARBA" id="ARBA00003257"/>
    </source>
</evidence>
<keyword evidence="10 18" id="KW-1278">Translocase</keyword>
<keyword evidence="12 18" id="KW-1133">Transmembrane helix</keyword>
<evidence type="ECO:0000256" key="6">
    <source>
        <dbReference type="ARBA" id="ARBA00022448"/>
    </source>
</evidence>
<keyword evidence="8 18" id="KW-0812">Transmembrane</keyword>
<evidence type="ECO:0000256" key="2">
    <source>
        <dbReference type="ARBA" id="ARBA00004448"/>
    </source>
</evidence>
<feature type="transmembrane region" description="Helical" evidence="18">
    <location>
        <begin position="239"/>
        <end position="259"/>
    </location>
</feature>
<evidence type="ECO:0000256" key="9">
    <source>
        <dbReference type="ARBA" id="ARBA00022792"/>
    </source>
</evidence>
<evidence type="ECO:0000256" key="7">
    <source>
        <dbReference type="ARBA" id="ARBA00022660"/>
    </source>
</evidence>
<proteinExistence type="inferred from homology"/>
<evidence type="ECO:0000256" key="4">
    <source>
        <dbReference type="ARBA" id="ARBA00012944"/>
    </source>
</evidence>
<evidence type="ECO:0000256" key="15">
    <source>
        <dbReference type="ARBA" id="ARBA00023128"/>
    </source>
</evidence>
<dbReference type="InterPro" id="IPR001750">
    <property type="entry name" value="ND/Mrp_TM"/>
</dbReference>
<sequence length="341" mass="40404">MFFTYKSIFLSTLIMGTLISISSFSWLGAWMGLEINLLSFIPLISSKNNMYSSESSMKYFLIQAMASSMFLFSIIISMLKSKMINDLLMLNNMMFMFMNSTILLKMGAAPFHFWFPEIMESLNWMNSLLLLTWQKIAPMIIISYMIKSNMFIMIIIMISSMIGSIGGLNQINLKKILAYSSINHIGWMLSSFLINEMMWFLYFFIYSFINLTIIHMFNKFNINMLKQMFMSINDYKINFFMILNFLSLGGLPPFLGFLPKWMIIQNLSYNFFFLIFFMIMMTLITLYFYIRISYSGIMINNNKLNFNLYIMKPYINYMFMYIMSMISISSLMIYSFLMNFY</sequence>
<dbReference type="GO" id="GO:0008137">
    <property type="term" value="F:NADH dehydrogenase (ubiquinone) activity"/>
    <property type="evidence" value="ECO:0007669"/>
    <property type="project" value="UniProtKB-EC"/>
</dbReference>
<keyword evidence="15 18" id="KW-0496">Mitochondrion</keyword>
<evidence type="ECO:0000256" key="3">
    <source>
        <dbReference type="ARBA" id="ARBA00007012"/>
    </source>
</evidence>
<comment type="function">
    <text evidence="18">Core subunit of the mitochondrial membrane respiratory chain NADH dehydrogenase (Complex I) which catalyzes electron transfer from NADH through the respiratory chain, using ubiquinone as an electron acceptor. Essential for the catalytic activity and assembly of complex I.</text>
</comment>
<evidence type="ECO:0000256" key="5">
    <source>
        <dbReference type="ARBA" id="ARBA00021008"/>
    </source>
</evidence>
<dbReference type="PANTHER" id="PTHR46552:SF1">
    <property type="entry name" value="NADH-UBIQUINONE OXIDOREDUCTASE CHAIN 2"/>
    <property type="match status" value="1"/>
</dbReference>
<keyword evidence="9 18" id="KW-0999">Mitochondrion inner membrane</keyword>
<dbReference type="EC" id="7.1.1.2" evidence="4 18"/>
<feature type="transmembrane region" description="Helical" evidence="18">
    <location>
        <begin position="200"/>
        <end position="218"/>
    </location>
</feature>
<keyword evidence="11 18" id="KW-0249">Electron transport</keyword>
<feature type="transmembrane region" description="Helical" evidence="18">
    <location>
        <begin position="314"/>
        <end position="337"/>
    </location>
</feature>
<comment type="similarity">
    <text evidence="3 18">Belongs to the complex I subunit 2 family.</text>
</comment>
<keyword evidence="13 18" id="KW-0520">NAD</keyword>
<evidence type="ECO:0000256" key="8">
    <source>
        <dbReference type="ARBA" id="ARBA00022692"/>
    </source>
</evidence>
<name>A0A894K8N5_9DYTI</name>
<evidence type="ECO:0000259" key="19">
    <source>
        <dbReference type="Pfam" id="PF00361"/>
    </source>
</evidence>
<dbReference type="EMBL" id="MW465242">
    <property type="protein sequence ID" value="QRW36293.1"/>
    <property type="molecule type" value="Genomic_DNA"/>
</dbReference>
<gene>
    <name evidence="20" type="primary">nad2</name>
</gene>
<keyword evidence="16 18" id="KW-0472">Membrane</keyword>
<organism evidence="20">
    <name type="scientific">Graptodytes varius</name>
    <dbReference type="NCBI Taxonomy" id="992556"/>
    <lineage>
        <taxon>Eukaryota</taxon>
        <taxon>Metazoa</taxon>
        <taxon>Ecdysozoa</taxon>
        <taxon>Arthropoda</taxon>
        <taxon>Hexapoda</taxon>
        <taxon>Insecta</taxon>
        <taxon>Pterygota</taxon>
        <taxon>Neoptera</taxon>
        <taxon>Endopterygota</taxon>
        <taxon>Coleoptera</taxon>
        <taxon>Adephaga</taxon>
        <taxon>Dytiscoidea</taxon>
        <taxon>Dytiscidae</taxon>
        <taxon>Hydroporinae</taxon>
        <taxon>Hydroporini</taxon>
        <taxon>Graptodytes</taxon>
    </lineage>
</organism>
<evidence type="ECO:0000313" key="20">
    <source>
        <dbReference type="EMBL" id="QRW36293.1"/>
    </source>
</evidence>
<dbReference type="GO" id="GO:0005743">
    <property type="term" value="C:mitochondrial inner membrane"/>
    <property type="evidence" value="ECO:0007669"/>
    <property type="project" value="UniProtKB-SubCell"/>
</dbReference>
<dbReference type="AlphaFoldDB" id="A0A894K8N5"/>
<evidence type="ECO:0000256" key="14">
    <source>
        <dbReference type="ARBA" id="ARBA00023075"/>
    </source>
</evidence>